<feature type="compositionally biased region" description="Basic and acidic residues" evidence="1">
    <location>
        <begin position="32"/>
        <end position="45"/>
    </location>
</feature>
<proteinExistence type="predicted"/>
<evidence type="ECO:0000256" key="1">
    <source>
        <dbReference type="SAM" id="MobiDB-lite"/>
    </source>
</evidence>
<dbReference type="AlphaFoldDB" id="A0A5B7CS74"/>
<name>A0A5B7CS74_PORTR</name>
<feature type="compositionally biased region" description="Basic and acidic residues" evidence="1">
    <location>
        <begin position="53"/>
        <end position="68"/>
    </location>
</feature>
<feature type="region of interest" description="Disordered" evidence="1">
    <location>
        <begin position="1"/>
        <end position="78"/>
    </location>
</feature>
<evidence type="ECO:0000313" key="2">
    <source>
        <dbReference type="EMBL" id="MPC12389.1"/>
    </source>
</evidence>
<dbReference type="EMBL" id="VSRR010000214">
    <property type="protein sequence ID" value="MPC12389.1"/>
    <property type="molecule type" value="Genomic_DNA"/>
</dbReference>
<reference evidence="2 3" key="1">
    <citation type="submission" date="2019-05" db="EMBL/GenBank/DDBJ databases">
        <title>Another draft genome of Portunus trituberculatus and its Hox gene families provides insights of decapod evolution.</title>
        <authorList>
            <person name="Jeong J.-H."/>
            <person name="Song I."/>
            <person name="Kim S."/>
            <person name="Choi T."/>
            <person name="Kim D."/>
            <person name="Ryu S."/>
            <person name="Kim W."/>
        </authorList>
    </citation>
    <scope>NUCLEOTIDE SEQUENCE [LARGE SCALE GENOMIC DNA]</scope>
    <source>
        <tissue evidence="2">Muscle</tissue>
    </source>
</reference>
<organism evidence="2 3">
    <name type="scientific">Portunus trituberculatus</name>
    <name type="common">Swimming crab</name>
    <name type="synonym">Neptunus trituberculatus</name>
    <dbReference type="NCBI Taxonomy" id="210409"/>
    <lineage>
        <taxon>Eukaryota</taxon>
        <taxon>Metazoa</taxon>
        <taxon>Ecdysozoa</taxon>
        <taxon>Arthropoda</taxon>
        <taxon>Crustacea</taxon>
        <taxon>Multicrustacea</taxon>
        <taxon>Malacostraca</taxon>
        <taxon>Eumalacostraca</taxon>
        <taxon>Eucarida</taxon>
        <taxon>Decapoda</taxon>
        <taxon>Pleocyemata</taxon>
        <taxon>Brachyura</taxon>
        <taxon>Eubrachyura</taxon>
        <taxon>Portunoidea</taxon>
        <taxon>Portunidae</taxon>
        <taxon>Portuninae</taxon>
        <taxon>Portunus</taxon>
    </lineage>
</organism>
<accession>A0A5B7CS74</accession>
<dbReference type="Proteomes" id="UP000324222">
    <property type="component" value="Unassembled WGS sequence"/>
</dbReference>
<gene>
    <name evidence="2" type="ORF">E2C01_005079</name>
</gene>
<protein>
    <submittedName>
        <fullName evidence="2">Uncharacterized protein</fullName>
    </submittedName>
</protein>
<keyword evidence="3" id="KW-1185">Reference proteome</keyword>
<sequence length="146" mass="16480">MEEKGGLSESENTPNRRSMKIKGNETASIKNKITERRTRRGDHGQDMLGKTLSLKEGDSEEQHTHETLTEGCTGRVATGNPEKVKRMMLKNQSECDPCPSLLLLPTFPRSLTSLPSPFSFPRPSPPSFHFALLDDPEQSGWRWRDE</sequence>
<comment type="caution">
    <text evidence="2">The sequence shown here is derived from an EMBL/GenBank/DDBJ whole genome shotgun (WGS) entry which is preliminary data.</text>
</comment>
<evidence type="ECO:0000313" key="3">
    <source>
        <dbReference type="Proteomes" id="UP000324222"/>
    </source>
</evidence>